<evidence type="ECO:0000313" key="3">
    <source>
        <dbReference type="EMBL" id="MFC4721725.1"/>
    </source>
</evidence>
<dbReference type="PANTHER" id="PTHR44520">
    <property type="entry name" value="RESPONSE REGULATOR RCP1-RELATED"/>
    <property type="match status" value="1"/>
</dbReference>
<dbReference type="CDD" id="cd17546">
    <property type="entry name" value="REC_hyHK_CKI1_RcsC-like"/>
    <property type="match status" value="1"/>
</dbReference>
<dbReference type="InterPro" id="IPR011006">
    <property type="entry name" value="CheY-like_superfamily"/>
</dbReference>
<dbReference type="Proteomes" id="UP001595953">
    <property type="component" value="Unassembled WGS sequence"/>
</dbReference>
<dbReference type="InterPro" id="IPR001789">
    <property type="entry name" value="Sig_transdc_resp-reg_receiver"/>
</dbReference>
<sequence>MTDKILVIDDDPIIRKLTQRLLKIAEFSDESQVFTNGFDALVYLKQEHHSDVRFVIFLDINMPKMNGWEFLEQLEKENFDYNMSIFLITSSVDQNDHFRAKVNTAVRDIITKPFTLKKLKSLKSII</sequence>
<dbReference type="PANTHER" id="PTHR44520:SF2">
    <property type="entry name" value="RESPONSE REGULATOR RCP1"/>
    <property type="match status" value="1"/>
</dbReference>
<dbReference type="RefSeq" id="WP_387961630.1">
    <property type="nucleotide sequence ID" value="NZ_JBHSGP010000008.1"/>
</dbReference>
<organism evidence="3 4">
    <name type="scientific">Geojedonia litorea</name>
    <dbReference type="NCBI Taxonomy" id="1268269"/>
    <lineage>
        <taxon>Bacteria</taxon>
        <taxon>Pseudomonadati</taxon>
        <taxon>Bacteroidota</taxon>
        <taxon>Flavobacteriia</taxon>
        <taxon>Flavobacteriales</taxon>
        <taxon>Flavobacteriaceae</taxon>
        <taxon>Geojedonia</taxon>
    </lineage>
</organism>
<keyword evidence="1" id="KW-0597">Phosphoprotein</keyword>
<evidence type="ECO:0000313" key="4">
    <source>
        <dbReference type="Proteomes" id="UP001595953"/>
    </source>
</evidence>
<keyword evidence="4" id="KW-1185">Reference proteome</keyword>
<name>A0ABV9N2B0_9FLAO</name>
<gene>
    <name evidence="3" type="ORF">ACFO5O_05310</name>
</gene>
<evidence type="ECO:0000259" key="2">
    <source>
        <dbReference type="PROSITE" id="PS50110"/>
    </source>
</evidence>
<feature type="domain" description="Response regulatory" evidence="2">
    <location>
        <begin position="4"/>
        <end position="126"/>
    </location>
</feature>
<accession>A0ABV9N2B0</accession>
<dbReference type="SUPFAM" id="SSF52172">
    <property type="entry name" value="CheY-like"/>
    <property type="match status" value="1"/>
</dbReference>
<feature type="modified residue" description="4-aspartylphosphate" evidence="1">
    <location>
        <position position="59"/>
    </location>
</feature>
<reference evidence="4" key="1">
    <citation type="journal article" date="2019" name="Int. J. Syst. Evol. Microbiol.">
        <title>The Global Catalogue of Microorganisms (GCM) 10K type strain sequencing project: providing services to taxonomists for standard genome sequencing and annotation.</title>
        <authorList>
            <consortium name="The Broad Institute Genomics Platform"/>
            <consortium name="The Broad Institute Genome Sequencing Center for Infectious Disease"/>
            <person name="Wu L."/>
            <person name="Ma J."/>
        </authorList>
    </citation>
    <scope>NUCLEOTIDE SEQUENCE [LARGE SCALE GENOMIC DNA]</scope>
    <source>
        <strain evidence="4">CCUG 63682</strain>
    </source>
</reference>
<dbReference type="EMBL" id="JBHSGP010000008">
    <property type="protein sequence ID" value="MFC4721725.1"/>
    <property type="molecule type" value="Genomic_DNA"/>
</dbReference>
<dbReference type="Gene3D" id="3.40.50.2300">
    <property type="match status" value="1"/>
</dbReference>
<protein>
    <submittedName>
        <fullName evidence="3">Response regulator</fullName>
    </submittedName>
</protein>
<dbReference type="SMART" id="SM00448">
    <property type="entry name" value="REC"/>
    <property type="match status" value="1"/>
</dbReference>
<proteinExistence type="predicted"/>
<dbReference type="Pfam" id="PF00072">
    <property type="entry name" value="Response_reg"/>
    <property type="match status" value="1"/>
</dbReference>
<comment type="caution">
    <text evidence="3">The sequence shown here is derived from an EMBL/GenBank/DDBJ whole genome shotgun (WGS) entry which is preliminary data.</text>
</comment>
<dbReference type="PROSITE" id="PS50110">
    <property type="entry name" value="RESPONSE_REGULATORY"/>
    <property type="match status" value="1"/>
</dbReference>
<evidence type="ECO:0000256" key="1">
    <source>
        <dbReference type="PROSITE-ProRule" id="PRU00169"/>
    </source>
</evidence>
<dbReference type="InterPro" id="IPR052893">
    <property type="entry name" value="TCS_response_regulator"/>
</dbReference>